<feature type="transmembrane region" description="Helical" evidence="1">
    <location>
        <begin position="54"/>
        <end position="76"/>
    </location>
</feature>
<reference evidence="2" key="1">
    <citation type="journal article" date="2020" name="mSystems">
        <title>Genome- and Community-Level Interaction Insights into Carbon Utilization and Element Cycling Functions of Hydrothermarchaeota in Hydrothermal Sediment.</title>
        <authorList>
            <person name="Zhou Z."/>
            <person name="Liu Y."/>
            <person name="Xu W."/>
            <person name="Pan J."/>
            <person name="Luo Z.H."/>
            <person name="Li M."/>
        </authorList>
    </citation>
    <scope>NUCLEOTIDE SEQUENCE [LARGE SCALE GENOMIC DNA]</scope>
    <source>
        <strain evidence="2">SpSt-87</strain>
    </source>
</reference>
<sequence length="148" mass="17060">MRDKLVLAIGVTLFLMLLAAMTNSWKAFGYLMALNLSLWLVFGAMKGEDKIGPAIWLGFIAFIIWAGCLSVIFYYWGLFKGTLPSFTIGGMHPGFFVLFPLMWLLSFIPVTLCYALLFDKWILPEESWNEYLEHLKKIRESREVGEYE</sequence>
<keyword evidence="1" id="KW-0812">Transmembrane</keyword>
<evidence type="ECO:0000256" key="1">
    <source>
        <dbReference type="SAM" id="Phobius"/>
    </source>
</evidence>
<feature type="transmembrane region" description="Helical" evidence="1">
    <location>
        <begin position="96"/>
        <end position="117"/>
    </location>
</feature>
<protein>
    <submittedName>
        <fullName evidence="2">Uncharacterized protein</fullName>
    </submittedName>
</protein>
<dbReference type="AlphaFoldDB" id="A0A7C3MB68"/>
<accession>A0A7C3MB68</accession>
<proteinExistence type="predicted"/>
<gene>
    <name evidence="2" type="ORF">ENW66_03850</name>
</gene>
<feature type="transmembrane region" description="Helical" evidence="1">
    <location>
        <begin position="29"/>
        <end position="47"/>
    </location>
</feature>
<keyword evidence="1" id="KW-1133">Transmembrane helix</keyword>
<dbReference type="EMBL" id="DTLB01000022">
    <property type="protein sequence ID" value="HFW32073.1"/>
    <property type="molecule type" value="Genomic_DNA"/>
</dbReference>
<keyword evidence="1" id="KW-0472">Membrane</keyword>
<name>A0A7C3MB68_ARCFL</name>
<evidence type="ECO:0000313" key="2">
    <source>
        <dbReference type="EMBL" id="HFW32073.1"/>
    </source>
</evidence>
<comment type="caution">
    <text evidence="2">The sequence shown here is derived from an EMBL/GenBank/DDBJ whole genome shotgun (WGS) entry which is preliminary data.</text>
</comment>
<organism evidence="2">
    <name type="scientific">Archaeoglobus fulgidus</name>
    <dbReference type="NCBI Taxonomy" id="2234"/>
    <lineage>
        <taxon>Archaea</taxon>
        <taxon>Methanobacteriati</taxon>
        <taxon>Methanobacteriota</taxon>
        <taxon>Archaeoglobi</taxon>
        <taxon>Archaeoglobales</taxon>
        <taxon>Archaeoglobaceae</taxon>
        <taxon>Archaeoglobus</taxon>
    </lineage>
</organism>